<dbReference type="SUPFAM" id="SSF75011">
    <property type="entry name" value="3-carboxy-cis,cis-mucoante lactonizing enzyme"/>
    <property type="match status" value="1"/>
</dbReference>
<dbReference type="InterPro" id="IPR015943">
    <property type="entry name" value="WD40/YVTN_repeat-like_dom_sf"/>
</dbReference>
<accession>A0A448L5J2</accession>
<reference evidence="2 3" key="1">
    <citation type="submission" date="2018-12" db="EMBL/GenBank/DDBJ databases">
        <authorList>
            <consortium name="Pathogen Informatics"/>
        </authorList>
    </citation>
    <scope>NUCLEOTIDE SEQUENCE [LARGE SCALE GENOMIC DNA]</scope>
    <source>
        <strain evidence="2 3">NCTC13071</strain>
    </source>
</reference>
<dbReference type="AlphaFoldDB" id="A0A448L5J2"/>
<dbReference type="RefSeq" id="WP_018920044.1">
    <property type="nucleotide sequence ID" value="NZ_LR134384.1"/>
</dbReference>
<gene>
    <name evidence="2" type="ORF">NCTC13071_01253</name>
</gene>
<evidence type="ECO:0000256" key="1">
    <source>
        <dbReference type="SAM" id="SignalP"/>
    </source>
</evidence>
<evidence type="ECO:0008006" key="4">
    <source>
        <dbReference type="Google" id="ProtNLM"/>
    </source>
</evidence>
<dbReference type="Proteomes" id="UP000274578">
    <property type="component" value="Chromosome 1"/>
</dbReference>
<name>A0A448L5J2_9BACT</name>
<sequence>MIKKFLWVLPALALTLSVISCNKEDDIPKGKENIHHFAYASHVDNGFFITTFEGFEKGTKTSFSESITVPSGHLFMEKYGKHVYIQSGSLFGQGGEQTLYKYSIDDKGRISSVPVASLSFPGSPNVVELIFASETKAYAVTCASRGQLIVINPSTMKIIREIDLSPYAEEDNDPDAGNGIVRDGKLFLPLNQTKAMKELVRTSAQIAVIDIASDKVEKVIKDKRATGLGMIGHTCPILDNNGNLYFYTGPAAAIMCLMMPNMGYNDGLLRIKKGETDFDKDFYMSLQKTDGAEVGSYGMYMIYGGNDKIYLFLHKPSLVSDPQNPASVENKCFVPYEIDIKNKTGKILPMPASSSWAANAIIKVGKNIYFGEHTKNGIGFYKYDTMTGRGHEVPSIETPAGPYKIISLD</sequence>
<evidence type="ECO:0000313" key="3">
    <source>
        <dbReference type="Proteomes" id="UP000274578"/>
    </source>
</evidence>
<dbReference type="PROSITE" id="PS51257">
    <property type="entry name" value="PROKAR_LIPOPROTEIN"/>
    <property type="match status" value="1"/>
</dbReference>
<proteinExistence type="predicted"/>
<feature type="signal peptide" evidence="1">
    <location>
        <begin position="1"/>
        <end position="20"/>
    </location>
</feature>
<dbReference type="GeneID" id="85012099"/>
<organism evidence="2 3">
    <name type="scientific">Segatella oris</name>
    <dbReference type="NCBI Taxonomy" id="28135"/>
    <lineage>
        <taxon>Bacteria</taxon>
        <taxon>Pseudomonadati</taxon>
        <taxon>Bacteroidota</taxon>
        <taxon>Bacteroidia</taxon>
        <taxon>Bacteroidales</taxon>
        <taxon>Prevotellaceae</taxon>
        <taxon>Segatella</taxon>
    </lineage>
</organism>
<feature type="chain" id="PRO_5019071322" description="Lipoprotein" evidence="1">
    <location>
        <begin position="21"/>
        <end position="409"/>
    </location>
</feature>
<keyword evidence="1" id="KW-0732">Signal</keyword>
<dbReference type="KEGG" id="poc:NCTC13071_01253"/>
<evidence type="ECO:0000313" key="2">
    <source>
        <dbReference type="EMBL" id="VEH15255.1"/>
    </source>
</evidence>
<protein>
    <recommendedName>
        <fullName evidence="4">Lipoprotein</fullName>
    </recommendedName>
</protein>
<dbReference type="Gene3D" id="2.130.10.10">
    <property type="entry name" value="YVTN repeat-like/Quinoprotein amine dehydrogenase"/>
    <property type="match status" value="1"/>
</dbReference>
<dbReference type="EMBL" id="LR134384">
    <property type="protein sequence ID" value="VEH15255.1"/>
    <property type="molecule type" value="Genomic_DNA"/>
</dbReference>